<dbReference type="InterPro" id="IPR029044">
    <property type="entry name" value="Nucleotide-diphossugar_trans"/>
</dbReference>
<organism evidence="5 6">
    <name type="scientific">Pseudoalteromonas piscicida</name>
    <dbReference type="NCBI Taxonomy" id="43662"/>
    <lineage>
        <taxon>Bacteria</taxon>
        <taxon>Pseudomonadati</taxon>
        <taxon>Pseudomonadota</taxon>
        <taxon>Gammaproteobacteria</taxon>
        <taxon>Alteromonadales</taxon>
        <taxon>Pseudoalteromonadaceae</taxon>
        <taxon>Pseudoalteromonas</taxon>
    </lineage>
</organism>
<sequence>MIGSEQHPALIILAGGLGSRFGGNKQVAELPNINKSIMELSIIDAHQVGIRDVILIINDKVRSLVEDVILPRLPVAINVILVEQRVNDIPGEFIHCLEGREKPWGTGHALLCAKSHVDKPAVVITADDYYGPDAFEQLVEHFQHHNNMAMVAYPIINTLSEQGGVNRGVCQVQSGLLHSVKEALNIQLENGELFGDIDGARCHIDSMALASMTCWGITPELFTALKAGFDLFLKNYDNGVKTEYYLPDCIQHCINTAAQSVSVYQARSHWYGITYKSELNIVARKIHEARQGR</sequence>
<proteinExistence type="predicted"/>
<dbReference type="RefSeq" id="WP_099643961.1">
    <property type="nucleotide sequence ID" value="NZ_NKHF01000104.1"/>
</dbReference>
<dbReference type="Gene3D" id="3.90.550.10">
    <property type="entry name" value="Spore Coat Polysaccharide Biosynthesis Protein SpsA, Chain A"/>
    <property type="match status" value="1"/>
</dbReference>
<evidence type="ECO:0000256" key="1">
    <source>
        <dbReference type="ARBA" id="ARBA00022679"/>
    </source>
</evidence>
<dbReference type="Pfam" id="PF12804">
    <property type="entry name" value="NTP_transf_3"/>
    <property type="match status" value="1"/>
</dbReference>
<name>A0A2A5JJY1_PSEO7</name>
<dbReference type="Proteomes" id="UP000228621">
    <property type="component" value="Unassembled WGS sequence"/>
</dbReference>
<dbReference type="EMBL" id="NKHF01000104">
    <property type="protein sequence ID" value="PCK29745.1"/>
    <property type="molecule type" value="Genomic_DNA"/>
</dbReference>
<dbReference type="InterPro" id="IPR050065">
    <property type="entry name" value="GlmU-like"/>
</dbReference>
<evidence type="ECO:0000256" key="2">
    <source>
        <dbReference type="ARBA" id="ARBA00022695"/>
    </source>
</evidence>
<dbReference type="InterPro" id="IPR025877">
    <property type="entry name" value="MobA-like_NTP_Trfase"/>
</dbReference>
<dbReference type="PANTHER" id="PTHR43584:SF8">
    <property type="entry name" value="N-ACETYLMURAMATE ALPHA-1-PHOSPHATE URIDYLYLTRANSFERASE"/>
    <property type="match status" value="1"/>
</dbReference>
<keyword evidence="2" id="KW-0548">Nucleotidyltransferase</keyword>
<evidence type="ECO:0000313" key="6">
    <source>
        <dbReference type="Proteomes" id="UP000228621"/>
    </source>
</evidence>
<evidence type="ECO:0000256" key="3">
    <source>
        <dbReference type="ARBA" id="ARBA00022842"/>
    </source>
</evidence>
<gene>
    <name evidence="5" type="ORF">CEX98_21030</name>
</gene>
<dbReference type="OrthoDB" id="9779926at2"/>
<keyword evidence="3" id="KW-0460">Magnesium</keyword>
<keyword evidence="6" id="KW-1185">Reference proteome</keyword>
<dbReference type="PANTHER" id="PTHR43584">
    <property type="entry name" value="NUCLEOTIDYL TRANSFERASE"/>
    <property type="match status" value="1"/>
</dbReference>
<protein>
    <recommendedName>
        <fullName evidence="4">MobA-like NTP transferase domain-containing protein</fullName>
    </recommendedName>
</protein>
<dbReference type="AlphaFoldDB" id="A0A2A5JJY1"/>
<dbReference type="GO" id="GO:0016779">
    <property type="term" value="F:nucleotidyltransferase activity"/>
    <property type="evidence" value="ECO:0007669"/>
    <property type="project" value="UniProtKB-KW"/>
</dbReference>
<evidence type="ECO:0000259" key="4">
    <source>
        <dbReference type="Pfam" id="PF12804"/>
    </source>
</evidence>
<comment type="caution">
    <text evidence="5">The sequence shown here is derived from an EMBL/GenBank/DDBJ whole genome shotgun (WGS) entry which is preliminary data.</text>
</comment>
<keyword evidence="1" id="KW-0808">Transferase</keyword>
<dbReference type="SUPFAM" id="SSF53448">
    <property type="entry name" value="Nucleotide-diphospho-sugar transferases"/>
    <property type="match status" value="1"/>
</dbReference>
<feature type="domain" description="MobA-like NTP transferase" evidence="4">
    <location>
        <begin position="11"/>
        <end position="152"/>
    </location>
</feature>
<accession>A0A2A5JJY1</accession>
<evidence type="ECO:0000313" key="5">
    <source>
        <dbReference type="EMBL" id="PCK29745.1"/>
    </source>
</evidence>
<reference evidence="6" key="1">
    <citation type="journal article" date="2019" name="Genome Announc.">
        <title>Draft Genome Sequence of Pseudoalteromonas piscicida Strain 36Y ROTHPW, an Hypersaline Seawater Isolate from the South Coast of Sonora, Mexico.</title>
        <authorList>
            <person name="Sanchez-Diaz R."/>
            <person name="Molina-Garza Z.J."/>
            <person name="Cruz-Suarez L.E."/>
            <person name="Selvin J."/>
            <person name="Kiran G.S."/>
            <person name="Ibarra-Gamez J.C."/>
            <person name="Gomez-Gil B."/>
            <person name="Galaviz-Silva L."/>
        </authorList>
    </citation>
    <scope>NUCLEOTIDE SEQUENCE [LARGE SCALE GENOMIC DNA]</scope>
    <source>
        <strain evidence="6">36Y_RITHPW</strain>
    </source>
</reference>